<sequence length="1086" mass="117539">MADAADIVIRVRAEGIQNAETALRRLQAAGVRVETVSSRMENGFQRAATSAEAFHHAISAIYTVMTVTTLTTYVGGLAKLSDAWLDVTNKLANANSANEQMVDIQERVFGIAQRTRTSLEATSTLYARMERSLNQYGVTGKQVAQITETINKAMIVSGATTAESTAAIIQFSQGLQSGVLRGDEFRSVMEQAPRLGKMIADGLGVGTAGLRQMANTGQLTADVVINSISKAASTIDDEFGRTIPTFSQRMEIANNNLIKFAGTSTSVQTVVNSMGAVIETATEHLTLLSNTAIGVAAIVGGRMITALGAQIAAFIKLNAIQASSSAINIKTIDGITRSAVARYNEAQATLAQVAAERTKIQAALQANQTYYKGIATLNAYMQNTRQVREATEAVAIAQTTMQARMAAATVASRVLTVTMTGLRTVMGLMGGPVGVVTLAAAAWYMWSQNSKQAVQDAQNLASSQDDLKNKLKETTLEQQRALSVQLQRAAITLDEQIAAENTELAELKNRLSTVTRYQAEATEGTSEYNRLTKDRKELEGDIAIKIGEISALEQKAQQIKSNLTTVLNNLTAAVMGHTTALKAENEQLNINISSAAGRSQELVSAIQAQNNELDVAQLKMSGQARQASILKDAQTALGKKYKENEAFIKNYISGHADATAVLTDEQRGLVEFINLSGKNYDAQKKLHDQQEKERQGKRDNKAAVRYAEQWDKAYERVEARGATGLQRLNLQQEAEVRAIRDKAEKAKASEEQLQNALLAIQRKYDLKRAELAEQYKPGVAMVRSYKEAQQEINQLLEEGLLTEEQAYIARLNLQADYYTKRSQMQSELNPAGRAKDEEAAKLAELKAQYETAIELAEGNEEQLTAIKENYERKRYEIQLKYAERQMMAQNQTAMSYIESLSSIAGSMTTIMQAAGDESSTTYKAMFAMSKAFNIAQASLSLSSALAQVLADPTAVTPAQKLANYATIAAAGASLISAISSATLTGMAHDGISNVPSEGTWLLNKGERVLSPQQNADLTSFMRQQSQGGTNSSGNVTIQQHIIVQGNGDAALKQAMQQAARDGAEQGYNKVLQDFANRGSIRKVALG</sequence>
<feature type="coiled-coil region" evidence="2">
    <location>
        <begin position="535"/>
        <end position="569"/>
    </location>
</feature>
<reference evidence="6" key="2">
    <citation type="submission" date="2015-01" db="EMBL/GenBank/DDBJ databases">
        <title>Complete sequence of three novel 9g-like phages.</title>
        <authorList>
            <person name="Carstens A.B."/>
            <person name="Hansen L.H."/>
            <person name="Kot W."/>
        </authorList>
    </citation>
    <scope>NUCLEOTIDE SEQUENCE [LARGE SCALE GENOMIC DNA]</scope>
</reference>
<feature type="coiled-coil region" evidence="2">
    <location>
        <begin position="457"/>
        <end position="510"/>
    </location>
</feature>
<dbReference type="RefSeq" id="YP_009219986.1">
    <property type="nucleotide sequence ID" value="NC_029028.1"/>
</dbReference>
<accession>A0A0E3GMH8</accession>
<dbReference type="GO" id="GO:0098003">
    <property type="term" value="P:viral tail assembly"/>
    <property type="evidence" value="ECO:0007669"/>
    <property type="project" value="UniProtKB-KW"/>
</dbReference>
<feature type="region of interest" description="Disordered" evidence="3">
    <location>
        <begin position="682"/>
        <end position="701"/>
    </location>
</feature>
<dbReference type="GeneID" id="26646247"/>
<keyword evidence="1" id="KW-1188">Viral release from host cell</keyword>
<dbReference type="KEGG" id="vg:26646247"/>
<evidence type="ECO:0000256" key="3">
    <source>
        <dbReference type="SAM" id="MobiDB-lite"/>
    </source>
</evidence>
<feature type="coiled-coil region" evidence="2">
    <location>
        <begin position="729"/>
        <end position="805"/>
    </location>
</feature>
<evidence type="ECO:0000259" key="4">
    <source>
        <dbReference type="Pfam" id="PF20155"/>
    </source>
</evidence>
<keyword evidence="2" id="KW-0175">Coiled coil</keyword>
<evidence type="ECO:0000256" key="2">
    <source>
        <dbReference type="SAM" id="Coils"/>
    </source>
</evidence>
<dbReference type="EMBL" id="KP719132">
    <property type="protein sequence ID" value="AKA60882.1"/>
    <property type="molecule type" value="Genomic_DNA"/>
</dbReference>
<feature type="coiled-coil region" evidence="2">
    <location>
        <begin position="835"/>
        <end position="892"/>
    </location>
</feature>
<proteinExistence type="predicted"/>
<evidence type="ECO:0000313" key="5">
    <source>
        <dbReference type="EMBL" id="AKA60882.1"/>
    </source>
</evidence>
<dbReference type="Pfam" id="PF20155">
    <property type="entry name" value="TMP_3"/>
    <property type="match status" value="1"/>
</dbReference>
<protein>
    <submittedName>
        <fullName evidence="5">Tail length tape-measure protein 1</fullName>
    </submittedName>
</protein>
<organism evidence="5 6">
    <name type="scientific">Enterobacteria phage JenP1</name>
    <dbReference type="NCBI Taxonomy" id="1610837"/>
    <lineage>
        <taxon>Viruses</taxon>
        <taxon>Duplodnaviria</taxon>
        <taxon>Heunggongvirae</taxon>
        <taxon>Uroviricota</taxon>
        <taxon>Caudoviricetes</taxon>
        <taxon>Queuovirinae</taxon>
        <taxon>Nonagvirus</taxon>
        <taxon>Nonagvirus JenP1</taxon>
    </lineage>
</organism>
<evidence type="ECO:0000313" key="6">
    <source>
        <dbReference type="Proteomes" id="UP000033023"/>
    </source>
</evidence>
<dbReference type="NCBIfam" id="TIGR02675">
    <property type="entry name" value="tape_meas_nterm"/>
    <property type="match status" value="1"/>
</dbReference>
<dbReference type="InterPro" id="IPR013491">
    <property type="entry name" value="Tape_meas_N"/>
</dbReference>
<reference evidence="5 6" key="1">
    <citation type="journal article" date="2015" name="Genome Announc.">
        <title>Complete Genome Sequences of Four Novel Escherichia coli Bacteriophages Belonging to New Phage Groups.</title>
        <authorList>
            <person name="Carstens A.B."/>
            <person name="Kot W."/>
            <person name="Hansen L.H."/>
        </authorList>
    </citation>
    <scope>NUCLEOTIDE SEQUENCE [LARGE SCALE GENOMIC DNA]</scope>
</reference>
<evidence type="ECO:0000256" key="1">
    <source>
        <dbReference type="ARBA" id="ARBA00022465"/>
    </source>
</evidence>
<feature type="domain" description="Tape measure protein N-terminal" evidence="4">
    <location>
        <begin position="76"/>
        <end position="263"/>
    </location>
</feature>
<dbReference type="Proteomes" id="UP000033023">
    <property type="component" value="Segment"/>
</dbReference>
<name>A0A0E3GMH8_9CAUD</name>
<dbReference type="OrthoDB" id="305at10239"/>
<keyword evidence="1" id="KW-1245">Viral tail assembly</keyword>
<keyword evidence="6" id="KW-1185">Reference proteome</keyword>